<dbReference type="Proteomes" id="UP000828390">
    <property type="component" value="Unassembled WGS sequence"/>
</dbReference>
<gene>
    <name evidence="1" type="ORF">DPMN_143934</name>
</gene>
<keyword evidence="2" id="KW-1185">Reference proteome</keyword>
<comment type="caution">
    <text evidence="1">The sequence shown here is derived from an EMBL/GenBank/DDBJ whole genome shotgun (WGS) entry which is preliminary data.</text>
</comment>
<evidence type="ECO:0000313" key="1">
    <source>
        <dbReference type="EMBL" id="KAH3815411.1"/>
    </source>
</evidence>
<name>A0A9D4GH55_DREPO</name>
<evidence type="ECO:0000313" key="2">
    <source>
        <dbReference type="Proteomes" id="UP000828390"/>
    </source>
</evidence>
<dbReference type="EMBL" id="JAIWYP010000006">
    <property type="protein sequence ID" value="KAH3815411.1"/>
    <property type="molecule type" value="Genomic_DNA"/>
</dbReference>
<organism evidence="1 2">
    <name type="scientific">Dreissena polymorpha</name>
    <name type="common">Zebra mussel</name>
    <name type="synonym">Mytilus polymorpha</name>
    <dbReference type="NCBI Taxonomy" id="45954"/>
    <lineage>
        <taxon>Eukaryota</taxon>
        <taxon>Metazoa</taxon>
        <taxon>Spiralia</taxon>
        <taxon>Lophotrochozoa</taxon>
        <taxon>Mollusca</taxon>
        <taxon>Bivalvia</taxon>
        <taxon>Autobranchia</taxon>
        <taxon>Heteroconchia</taxon>
        <taxon>Euheterodonta</taxon>
        <taxon>Imparidentia</taxon>
        <taxon>Neoheterodontei</taxon>
        <taxon>Myida</taxon>
        <taxon>Dreissenoidea</taxon>
        <taxon>Dreissenidae</taxon>
        <taxon>Dreissena</taxon>
    </lineage>
</organism>
<proteinExistence type="predicted"/>
<dbReference type="AlphaFoldDB" id="A0A9D4GH55"/>
<reference evidence="1" key="1">
    <citation type="journal article" date="2019" name="bioRxiv">
        <title>The Genome of the Zebra Mussel, Dreissena polymorpha: A Resource for Invasive Species Research.</title>
        <authorList>
            <person name="McCartney M.A."/>
            <person name="Auch B."/>
            <person name="Kono T."/>
            <person name="Mallez S."/>
            <person name="Zhang Y."/>
            <person name="Obille A."/>
            <person name="Becker A."/>
            <person name="Abrahante J.E."/>
            <person name="Garbe J."/>
            <person name="Badalamenti J.P."/>
            <person name="Herman A."/>
            <person name="Mangelson H."/>
            <person name="Liachko I."/>
            <person name="Sullivan S."/>
            <person name="Sone E.D."/>
            <person name="Koren S."/>
            <person name="Silverstein K.A.T."/>
            <person name="Beckman K.B."/>
            <person name="Gohl D.M."/>
        </authorList>
    </citation>
    <scope>NUCLEOTIDE SEQUENCE</scope>
    <source>
        <strain evidence="1">Duluth1</strain>
        <tissue evidence="1">Whole animal</tissue>
    </source>
</reference>
<protein>
    <submittedName>
        <fullName evidence="1">Uncharacterized protein</fullName>
    </submittedName>
</protein>
<sequence length="64" mass="7654">MKEHIDLLIENEKMDKKNGWVERIESLHLFRRRANIEENLSQFRMQATSLVTVSNGRARNKKKD</sequence>
<accession>A0A9D4GH55</accession>
<reference evidence="1" key="2">
    <citation type="submission" date="2020-11" db="EMBL/GenBank/DDBJ databases">
        <authorList>
            <person name="McCartney M.A."/>
            <person name="Auch B."/>
            <person name="Kono T."/>
            <person name="Mallez S."/>
            <person name="Becker A."/>
            <person name="Gohl D.M."/>
            <person name="Silverstein K.A.T."/>
            <person name="Koren S."/>
            <person name="Bechman K.B."/>
            <person name="Herman A."/>
            <person name="Abrahante J.E."/>
            <person name="Garbe J."/>
        </authorList>
    </citation>
    <scope>NUCLEOTIDE SEQUENCE</scope>
    <source>
        <strain evidence="1">Duluth1</strain>
        <tissue evidence="1">Whole animal</tissue>
    </source>
</reference>